<evidence type="ECO:0000313" key="13">
    <source>
        <dbReference type="Proteomes" id="UP000187209"/>
    </source>
</evidence>
<dbReference type="InterPro" id="IPR035952">
    <property type="entry name" value="Rhomboid-like_sf"/>
</dbReference>
<evidence type="ECO:0000256" key="6">
    <source>
        <dbReference type="ARBA" id="ARBA00022801"/>
    </source>
</evidence>
<evidence type="ECO:0000256" key="10">
    <source>
        <dbReference type="RuleBase" id="RU362115"/>
    </source>
</evidence>
<evidence type="ECO:0000256" key="1">
    <source>
        <dbReference type="ARBA" id="ARBA00000156"/>
    </source>
</evidence>
<proteinExistence type="inferred from homology"/>
<feature type="transmembrane region" description="Helical" evidence="10">
    <location>
        <begin position="173"/>
        <end position="191"/>
    </location>
</feature>
<reference evidence="12 13" key="1">
    <citation type="submission" date="2016-11" db="EMBL/GenBank/DDBJ databases">
        <title>The macronuclear genome of Stentor coeruleus: a giant cell with tiny introns.</title>
        <authorList>
            <person name="Slabodnick M."/>
            <person name="Ruby J.G."/>
            <person name="Reiff S.B."/>
            <person name="Swart E.C."/>
            <person name="Gosai S."/>
            <person name="Prabakaran S."/>
            <person name="Witkowska E."/>
            <person name="Larue G.E."/>
            <person name="Fisher S."/>
            <person name="Freeman R.M."/>
            <person name="Gunawardena J."/>
            <person name="Chu W."/>
            <person name="Stover N.A."/>
            <person name="Gregory B.D."/>
            <person name="Nowacki M."/>
            <person name="Derisi J."/>
            <person name="Roy S.W."/>
            <person name="Marshall W.F."/>
            <person name="Sood P."/>
        </authorList>
    </citation>
    <scope>NUCLEOTIDE SEQUENCE [LARGE SCALE GENOMIC DNA]</scope>
    <source>
        <strain evidence="12">WM001</strain>
    </source>
</reference>
<sequence length="270" mass="30685">MSHLRSFDTEQNFNESQRLIDKYFPHFSKKSLTFRLSVFQVIYFALSILLGEGRSEPSSCSLLFLGAKFTPFIVLKYQYWRLITPIFLHGSIGHIFFNLLFQFRFGFSIEDYYGVKKYAAIYILSGIGGNLLSSTENPFSLSVGASTSIYGLLAVLACYYAYNWHTLGVGRMFNLYVYLGFVGVNFIISWLEVTIDLYGHLGGFIVGGLMGLILIPREEFSRRWNYILAASAIILASFFLMFFIRLASLDMEYCGESACSFCDGLNPLNN</sequence>
<protein>
    <recommendedName>
        <fullName evidence="10">Rhomboid-like protease</fullName>
        <ecNumber evidence="10">3.4.21.105</ecNumber>
    </recommendedName>
</protein>
<dbReference type="Proteomes" id="UP000187209">
    <property type="component" value="Unassembled WGS sequence"/>
</dbReference>
<feature type="transmembrane region" description="Helical" evidence="10">
    <location>
        <begin position="115"/>
        <end position="133"/>
    </location>
</feature>
<dbReference type="OrthoDB" id="312200at2759"/>
<dbReference type="PANTHER" id="PTHR22936:SF69">
    <property type="entry name" value="RHOMBOID-LIKE PROTEIN"/>
    <property type="match status" value="1"/>
</dbReference>
<dbReference type="Pfam" id="PF01694">
    <property type="entry name" value="Rhomboid"/>
    <property type="match status" value="1"/>
</dbReference>
<evidence type="ECO:0000256" key="7">
    <source>
        <dbReference type="ARBA" id="ARBA00022825"/>
    </source>
</evidence>
<dbReference type="GO" id="GO:0016020">
    <property type="term" value="C:membrane"/>
    <property type="evidence" value="ECO:0007669"/>
    <property type="project" value="UniProtKB-SubCell"/>
</dbReference>
<dbReference type="EMBL" id="MPUH01000487">
    <property type="protein sequence ID" value="OMJ79108.1"/>
    <property type="molecule type" value="Genomic_DNA"/>
</dbReference>
<feature type="transmembrane region" description="Helical" evidence="10">
    <location>
        <begin position="227"/>
        <end position="247"/>
    </location>
</feature>
<dbReference type="PANTHER" id="PTHR22936">
    <property type="entry name" value="RHOMBOID-RELATED"/>
    <property type="match status" value="1"/>
</dbReference>
<dbReference type="GO" id="GO:0006508">
    <property type="term" value="P:proteolysis"/>
    <property type="evidence" value="ECO:0007669"/>
    <property type="project" value="UniProtKB-KW"/>
</dbReference>
<feature type="transmembrane region" description="Helical" evidence="10">
    <location>
        <begin position="139"/>
        <end position="161"/>
    </location>
</feature>
<dbReference type="InterPro" id="IPR002610">
    <property type="entry name" value="Peptidase_S54_rhomboid-like"/>
</dbReference>
<comment type="function">
    <text evidence="10">Serine protease involved in intramembrane proteolysis.</text>
</comment>
<keyword evidence="8 10" id="KW-1133">Transmembrane helix</keyword>
<evidence type="ECO:0000256" key="2">
    <source>
        <dbReference type="ARBA" id="ARBA00004141"/>
    </source>
</evidence>
<keyword evidence="13" id="KW-1185">Reference proteome</keyword>
<feature type="transmembrane region" description="Helical" evidence="10">
    <location>
        <begin position="86"/>
        <end position="103"/>
    </location>
</feature>
<organism evidence="12 13">
    <name type="scientific">Stentor coeruleus</name>
    <dbReference type="NCBI Taxonomy" id="5963"/>
    <lineage>
        <taxon>Eukaryota</taxon>
        <taxon>Sar</taxon>
        <taxon>Alveolata</taxon>
        <taxon>Ciliophora</taxon>
        <taxon>Postciliodesmatophora</taxon>
        <taxon>Heterotrichea</taxon>
        <taxon>Heterotrichida</taxon>
        <taxon>Stentoridae</taxon>
        <taxon>Stentor</taxon>
    </lineage>
</organism>
<dbReference type="SUPFAM" id="SSF144091">
    <property type="entry name" value="Rhomboid-like"/>
    <property type="match status" value="1"/>
</dbReference>
<gene>
    <name evidence="12" type="ORF">SteCoe_20930</name>
</gene>
<keyword evidence="5 10" id="KW-0812">Transmembrane</keyword>
<evidence type="ECO:0000256" key="3">
    <source>
        <dbReference type="ARBA" id="ARBA00009045"/>
    </source>
</evidence>
<comment type="similarity">
    <text evidence="3 10">Belongs to the peptidase S54 family.</text>
</comment>
<dbReference type="EC" id="3.4.21.105" evidence="10"/>
<evidence type="ECO:0000256" key="9">
    <source>
        <dbReference type="ARBA" id="ARBA00023136"/>
    </source>
</evidence>
<keyword evidence="6 10" id="KW-0378">Hydrolase</keyword>
<name>A0A1R2BQQ5_9CILI</name>
<accession>A0A1R2BQQ5</accession>
<evidence type="ECO:0000313" key="12">
    <source>
        <dbReference type="EMBL" id="OMJ79108.1"/>
    </source>
</evidence>
<evidence type="ECO:0000256" key="5">
    <source>
        <dbReference type="ARBA" id="ARBA00022692"/>
    </source>
</evidence>
<dbReference type="Gene3D" id="1.20.1540.10">
    <property type="entry name" value="Rhomboid-like"/>
    <property type="match status" value="1"/>
</dbReference>
<dbReference type="InterPro" id="IPR022764">
    <property type="entry name" value="Peptidase_S54_rhomboid_dom"/>
</dbReference>
<comment type="caution">
    <text evidence="12">The sequence shown here is derived from an EMBL/GenBank/DDBJ whole genome shotgun (WGS) entry which is preliminary data.</text>
</comment>
<feature type="transmembrane region" description="Helical" evidence="10">
    <location>
        <begin position="197"/>
        <end position="215"/>
    </location>
</feature>
<feature type="domain" description="Peptidase S54 rhomboid" evidence="11">
    <location>
        <begin position="78"/>
        <end position="216"/>
    </location>
</feature>
<dbReference type="GO" id="GO:0004252">
    <property type="term" value="F:serine-type endopeptidase activity"/>
    <property type="evidence" value="ECO:0007669"/>
    <property type="project" value="InterPro"/>
</dbReference>
<comment type="subcellular location">
    <subcellularLocation>
        <location evidence="2 10">Membrane</location>
        <topology evidence="2 10">Multi-pass membrane protein</topology>
    </subcellularLocation>
</comment>
<evidence type="ECO:0000259" key="11">
    <source>
        <dbReference type="Pfam" id="PF01694"/>
    </source>
</evidence>
<comment type="catalytic activity">
    <reaction evidence="1 10">
        <text>Cleaves type-1 transmembrane domains using a catalytic dyad composed of serine and histidine that are contributed by different transmembrane domains.</text>
        <dbReference type="EC" id="3.4.21.105"/>
    </reaction>
</comment>
<dbReference type="AlphaFoldDB" id="A0A1R2BQQ5"/>
<evidence type="ECO:0000256" key="8">
    <source>
        <dbReference type="ARBA" id="ARBA00022989"/>
    </source>
</evidence>
<evidence type="ECO:0000256" key="4">
    <source>
        <dbReference type="ARBA" id="ARBA00022670"/>
    </source>
</evidence>
<keyword evidence="7 10" id="KW-0720">Serine protease</keyword>
<keyword evidence="9 10" id="KW-0472">Membrane</keyword>
<feature type="transmembrane region" description="Helical" evidence="10">
    <location>
        <begin position="32"/>
        <end position="50"/>
    </location>
</feature>
<keyword evidence="4 10" id="KW-0645">Protease</keyword>